<dbReference type="GO" id="GO:0005783">
    <property type="term" value="C:endoplasmic reticulum"/>
    <property type="evidence" value="ECO:0007669"/>
    <property type="project" value="UniProtKB-SubCell"/>
</dbReference>
<keyword evidence="7" id="KW-1185">Reference proteome</keyword>
<keyword evidence="4" id="KW-0653">Protein transport</keyword>
<feature type="domain" description="Sec39" evidence="5">
    <location>
        <begin position="472"/>
        <end position="768"/>
    </location>
</feature>
<dbReference type="InterPro" id="IPR013244">
    <property type="entry name" value="Sec39_domain"/>
</dbReference>
<reference evidence="7" key="1">
    <citation type="journal article" date="2018" name="Nat. Microbiol.">
        <title>Leveraging single-cell genomics to expand the fungal tree of life.</title>
        <authorList>
            <person name="Ahrendt S.R."/>
            <person name="Quandt C.A."/>
            <person name="Ciobanu D."/>
            <person name="Clum A."/>
            <person name="Salamov A."/>
            <person name="Andreopoulos B."/>
            <person name="Cheng J.F."/>
            <person name="Woyke T."/>
            <person name="Pelin A."/>
            <person name="Henrissat B."/>
            <person name="Reynolds N.K."/>
            <person name="Benny G.L."/>
            <person name="Smith M.E."/>
            <person name="James T.Y."/>
            <person name="Grigoriev I.V."/>
        </authorList>
    </citation>
    <scope>NUCLEOTIDE SEQUENCE [LARGE SCALE GENOMIC DNA]</scope>
    <source>
        <strain evidence="7">Baker2002</strain>
    </source>
</reference>
<evidence type="ECO:0000259" key="5">
    <source>
        <dbReference type="Pfam" id="PF08314"/>
    </source>
</evidence>
<dbReference type="GO" id="GO:0015031">
    <property type="term" value="P:protein transport"/>
    <property type="evidence" value="ECO:0007669"/>
    <property type="project" value="UniProtKB-KW"/>
</dbReference>
<keyword evidence="3" id="KW-0256">Endoplasmic reticulum</keyword>
<proteinExistence type="predicted"/>
<evidence type="ECO:0000256" key="1">
    <source>
        <dbReference type="ARBA" id="ARBA00004240"/>
    </source>
</evidence>
<keyword evidence="2" id="KW-0813">Transport</keyword>
<evidence type="ECO:0000256" key="3">
    <source>
        <dbReference type="ARBA" id="ARBA00022824"/>
    </source>
</evidence>
<accession>A0A4V1J347</accession>
<evidence type="ECO:0000256" key="4">
    <source>
        <dbReference type="ARBA" id="ARBA00022927"/>
    </source>
</evidence>
<dbReference type="PANTHER" id="PTHR40787">
    <property type="entry name" value="SECRETED PROTEIN"/>
    <property type="match status" value="1"/>
</dbReference>
<gene>
    <name evidence="6" type="ORF">METBISCDRAFT_23031</name>
</gene>
<dbReference type="Pfam" id="PF08314">
    <property type="entry name" value="Sec39"/>
    <property type="match status" value="1"/>
</dbReference>
<name>A0A4V1J347_9ASCO</name>
<comment type="subcellular location">
    <subcellularLocation>
        <location evidence="1">Endoplasmic reticulum</location>
    </subcellularLocation>
</comment>
<dbReference type="PANTHER" id="PTHR40787:SF3">
    <property type="entry name" value="PROTEIN TRANSPORT PROTEIN SEC39"/>
    <property type="match status" value="1"/>
</dbReference>
<dbReference type="GO" id="GO:0006890">
    <property type="term" value="P:retrograde vesicle-mediated transport, Golgi to endoplasmic reticulum"/>
    <property type="evidence" value="ECO:0007669"/>
    <property type="project" value="InterPro"/>
</dbReference>
<evidence type="ECO:0000256" key="2">
    <source>
        <dbReference type="ARBA" id="ARBA00022448"/>
    </source>
</evidence>
<dbReference type="EMBL" id="ML004452">
    <property type="protein sequence ID" value="RKP30799.1"/>
    <property type="molecule type" value="Genomic_DNA"/>
</dbReference>
<dbReference type="OrthoDB" id="342024at2759"/>
<dbReference type="AlphaFoldDB" id="A0A4V1J347"/>
<organism evidence="6 7">
    <name type="scientific">Metschnikowia bicuspidata</name>
    <dbReference type="NCBI Taxonomy" id="27322"/>
    <lineage>
        <taxon>Eukaryota</taxon>
        <taxon>Fungi</taxon>
        <taxon>Dikarya</taxon>
        <taxon>Ascomycota</taxon>
        <taxon>Saccharomycotina</taxon>
        <taxon>Pichiomycetes</taxon>
        <taxon>Metschnikowiaceae</taxon>
        <taxon>Metschnikowia</taxon>
    </lineage>
</organism>
<protein>
    <recommendedName>
        <fullName evidence="5">Sec39 domain-containing protein</fullName>
    </recommendedName>
</protein>
<dbReference type="Proteomes" id="UP000268321">
    <property type="component" value="Unassembled WGS sequence"/>
</dbReference>
<evidence type="ECO:0000313" key="6">
    <source>
        <dbReference type="EMBL" id="RKP30799.1"/>
    </source>
</evidence>
<evidence type="ECO:0000313" key="7">
    <source>
        <dbReference type="Proteomes" id="UP000268321"/>
    </source>
</evidence>
<sequence length="823" mass="91546">MPTALEEADARLYVLLCMVVLLRPAQIELFFGRISPVAASRTLHYSTPQNLLRISLLHTVPVSVPLSAIFAVAQELVAAAFEPVETVPDDLLEDVQDLGQWLESELAGAKNEAYGPKALIQAAQELVDDAQTRAAALGFDTNATGYQELSFSFARAKTLQLASYIPNLTEYSPLYLLLYGYSPFDAWNAGVLAPYQYFWENVSLESSSALPSQFLALVSHFEQFQHLIAPVESFVPMGGKLTVSMYLSKVILPLAVYHGDDLNPLSSWMNQNHSLCDLSAEFLFWDLVLRTVASFRNYKEEGFSTEACANLLRHYAAVGLFYGIYVEPKMGSVEKIRIHEQIRATTEFLAKHLQLAPAVAPVALPLAQLPENALFAEFVFVSCISACLRESYQNVLAYLHKAVSTCCVLFPINGMIIRTFHELLQDSWVEPMRVRKEVLLIFAHVSEKNYRELTSALGLFCEVFLGDRAARENEIAVVVFERLLDGKMFRLAGEFLTQKDPATLSSGFFAIVMAALWANFNAALTLDEVLAPGGATQQALAVVESLILHCDVDKHSRAQVVRMKHLFRALNLLKNFRFHLAKGTPVSAKAILERLTRADTEESFTPMSLVSVILQQNRKAYLVHEKLYKICVELAIYLGLDDTWASFYKVRASCIESALVERDYAFAYKHSKELIVHAVDQHRTDTLSDIWLVFYQVGKFAPREWLDDFDPAVHAAKQGILLQQREILSLALRHIARAPMAADNSRLLVAQFRSVNDEIDRWYAEEMQVAGVADAMHSSQTGSSVASLTGNLGEKTKSQAGDKISSLLVSGLGWAIGVNGDVV</sequence>